<feature type="compositionally biased region" description="Low complexity" evidence="1">
    <location>
        <begin position="269"/>
        <end position="288"/>
    </location>
</feature>
<dbReference type="InterPro" id="IPR002710">
    <property type="entry name" value="Dilute_dom"/>
</dbReference>
<accession>A0A150H5W8</accession>
<dbReference type="AlphaFoldDB" id="A0A150H5W8"/>
<feature type="compositionally biased region" description="Low complexity" evidence="1">
    <location>
        <begin position="243"/>
        <end position="259"/>
    </location>
</feature>
<dbReference type="STRING" id="33097.A0A150H5W8"/>
<reference evidence="4" key="1">
    <citation type="journal article" date="2016" name="Nat. Commun.">
        <title>The Gonium pectorale genome demonstrates co-option of cell cycle regulation during the evolution of multicellularity.</title>
        <authorList>
            <person name="Hanschen E.R."/>
            <person name="Marriage T.N."/>
            <person name="Ferris P.J."/>
            <person name="Hamaji T."/>
            <person name="Toyoda A."/>
            <person name="Fujiyama A."/>
            <person name="Neme R."/>
            <person name="Noguchi H."/>
            <person name="Minakuchi Y."/>
            <person name="Suzuki M."/>
            <person name="Kawai-Toyooka H."/>
            <person name="Smith D.R."/>
            <person name="Sparks H."/>
            <person name="Anderson J."/>
            <person name="Bakaric R."/>
            <person name="Luria V."/>
            <person name="Karger A."/>
            <person name="Kirschner M.W."/>
            <person name="Durand P.M."/>
            <person name="Michod R.E."/>
            <person name="Nozaki H."/>
            <person name="Olson B.J."/>
        </authorList>
    </citation>
    <scope>NUCLEOTIDE SEQUENCE [LARGE SCALE GENOMIC DNA]</scope>
    <source>
        <strain evidence="4">NIES-2863</strain>
    </source>
</reference>
<feature type="compositionally biased region" description="Low complexity" evidence="1">
    <location>
        <begin position="302"/>
        <end position="316"/>
    </location>
</feature>
<dbReference type="InterPro" id="IPR052072">
    <property type="entry name" value="Vascular_dev_regulator"/>
</dbReference>
<evidence type="ECO:0000259" key="2">
    <source>
        <dbReference type="PROSITE" id="PS51126"/>
    </source>
</evidence>
<dbReference type="PANTHER" id="PTHR16027">
    <property type="entry name" value="DILUTE DOMAIN-CONTAINING PROTEIN YPR089W"/>
    <property type="match status" value="1"/>
</dbReference>
<feature type="region of interest" description="Disordered" evidence="1">
    <location>
        <begin position="619"/>
        <end position="643"/>
    </location>
</feature>
<dbReference type="PANTHER" id="PTHR16027:SF6">
    <property type="entry name" value="DILUTE DOMAIN-CONTAINING PROTEIN"/>
    <property type="match status" value="1"/>
</dbReference>
<feature type="compositionally biased region" description="Pro residues" evidence="1">
    <location>
        <begin position="560"/>
        <end position="574"/>
    </location>
</feature>
<evidence type="ECO:0000313" key="3">
    <source>
        <dbReference type="EMBL" id="KXZ57020.1"/>
    </source>
</evidence>
<feature type="region of interest" description="Disordered" evidence="1">
    <location>
        <begin position="770"/>
        <end position="805"/>
    </location>
</feature>
<dbReference type="Pfam" id="PF01843">
    <property type="entry name" value="DIL"/>
    <property type="match status" value="1"/>
</dbReference>
<keyword evidence="4" id="KW-1185">Reference proteome</keyword>
<gene>
    <name evidence="3" type="ORF">GPECTOR_1g921</name>
</gene>
<proteinExistence type="predicted"/>
<dbReference type="PROSITE" id="PS51126">
    <property type="entry name" value="DILUTE"/>
    <property type="match status" value="1"/>
</dbReference>
<dbReference type="SMART" id="SM01132">
    <property type="entry name" value="DIL"/>
    <property type="match status" value="1"/>
</dbReference>
<feature type="domain" description="Dilute" evidence="2">
    <location>
        <begin position="309"/>
        <end position="581"/>
    </location>
</feature>
<feature type="region of interest" description="Disordered" evidence="1">
    <location>
        <begin position="555"/>
        <end position="604"/>
    </location>
</feature>
<name>A0A150H5W8_GONPE</name>
<dbReference type="OrthoDB" id="6108017at2759"/>
<feature type="region of interest" description="Disordered" evidence="1">
    <location>
        <begin position="243"/>
        <end position="316"/>
    </location>
</feature>
<organism evidence="3 4">
    <name type="scientific">Gonium pectorale</name>
    <name type="common">Green alga</name>
    <dbReference type="NCBI Taxonomy" id="33097"/>
    <lineage>
        <taxon>Eukaryota</taxon>
        <taxon>Viridiplantae</taxon>
        <taxon>Chlorophyta</taxon>
        <taxon>core chlorophytes</taxon>
        <taxon>Chlorophyceae</taxon>
        <taxon>CS clade</taxon>
        <taxon>Chlamydomonadales</taxon>
        <taxon>Volvocaceae</taxon>
        <taxon>Gonium</taxon>
    </lineage>
</organism>
<comment type="caution">
    <text evidence="3">The sequence shown here is derived from an EMBL/GenBank/DDBJ whole genome shotgun (WGS) entry which is preliminary data.</text>
</comment>
<evidence type="ECO:0000313" key="4">
    <source>
        <dbReference type="Proteomes" id="UP000075714"/>
    </source>
</evidence>
<dbReference type="Proteomes" id="UP000075714">
    <property type="component" value="Unassembled WGS sequence"/>
</dbReference>
<evidence type="ECO:0000256" key="1">
    <source>
        <dbReference type="SAM" id="MobiDB-lite"/>
    </source>
</evidence>
<dbReference type="EMBL" id="LSYV01000002">
    <property type="protein sequence ID" value="KXZ57020.1"/>
    <property type="molecule type" value="Genomic_DNA"/>
</dbReference>
<sequence>MVDSDLGIATLAGAVAALLSSQQRIDDTELQLQALLRQHARIVAAGRLLEQQKVLDVLALGPDLGYDRGRPVASLLVYRCCLRWGSFGGDAQAVAVLDQLGALLLGATDEDAINARHTTAAAAAAGAQGGAAEQEDETTAAAATLAATREVAYWLAVTSTLLALVDPHLPLAMARTAMQTSSHAATPLAVVAGEARASVARATSAAAAKVQELQKRMGSTLSGMQALGKNLFGGRLRKAAAPASGGKAAEAAAAGAQQEEQQEGGAEGPGPAQELPAAQEQPDASAAAISVAQHDTAAPCDSPHGPSGAAVGAPAVAAPVSPPGQCFRQQLDLLLQKTYNQLRDSLKRQVSSVLPGCVQGPQLQGALSGSPSGSLGGATAERSLERELSSGSACGPAAEAGRSSPCGSGDASASLAPWRELVSVLSAHLGMLREAHVPRIIIRCLFKQTMAFINVQLFNQLLLRPDCCCTSNAGHLVAGLQLLDEWLAAPTGPGGSGGGGGWGGEGLGLLAEDLQHVRQASHFLLLANKGALRLDDFIAMNPALNVQQLYRLATTFWDDTPPPPPPPAAQPQPQPQADVRDPSEAATAEQGPEPGAAATDEVSGVQAEAAAACAAADVQADQADADAPETPLQEGAVTPDADGDDDTDAMAAAAAAAVAAAEAAAAADEAADAVAATASRHVSGEVLEEMKRRHAVANNGGLIVTFLLDEDSTPLIAPGGVVAKQLLQLLNEPRLREPLTEGLPAALRSEDCPEQVFAFLAAPLEAEQGGVQESAHAAAQPQPRGGGGGSLGWIGRLSGQGRHHE</sequence>
<protein>
    <submittedName>
        <fullName evidence="3">MYO5 protein</fullName>
    </submittedName>
</protein>